<feature type="region of interest" description="Disordered" evidence="1">
    <location>
        <begin position="26"/>
        <end position="46"/>
    </location>
</feature>
<dbReference type="GeneID" id="20319375"/>
<feature type="compositionally biased region" description="Basic and acidic residues" evidence="1">
    <location>
        <begin position="26"/>
        <end position="37"/>
    </location>
</feature>
<protein>
    <submittedName>
        <fullName evidence="2">Uncharacterized protein</fullName>
    </submittedName>
</protein>
<dbReference type="RefSeq" id="XP_009168401.1">
    <property type="nucleotide sequence ID" value="XM_009170137.1"/>
</dbReference>
<keyword evidence="3" id="KW-1185">Reference proteome</keyword>
<gene>
    <name evidence="2" type="ORF">T265_05193</name>
</gene>
<accession>A0A075AFK0</accession>
<dbReference type="AlphaFoldDB" id="A0A075AFK0"/>
<dbReference type="EMBL" id="KL596713">
    <property type="protein sequence ID" value="KER27834.1"/>
    <property type="molecule type" value="Genomic_DNA"/>
</dbReference>
<dbReference type="CTD" id="20319375"/>
<evidence type="ECO:0000313" key="3">
    <source>
        <dbReference type="Proteomes" id="UP000054324"/>
    </source>
</evidence>
<proteinExistence type="predicted"/>
<organism evidence="2 3">
    <name type="scientific">Opisthorchis viverrini</name>
    <name type="common">Southeast Asian liver fluke</name>
    <dbReference type="NCBI Taxonomy" id="6198"/>
    <lineage>
        <taxon>Eukaryota</taxon>
        <taxon>Metazoa</taxon>
        <taxon>Spiralia</taxon>
        <taxon>Lophotrochozoa</taxon>
        <taxon>Platyhelminthes</taxon>
        <taxon>Trematoda</taxon>
        <taxon>Digenea</taxon>
        <taxon>Opisthorchiida</taxon>
        <taxon>Opisthorchiata</taxon>
        <taxon>Opisthorchiidae</taxon>
        <taxon>Opisthorchis</taxon>
    </lineage>
</organism>
<reference evidence="2 3" key="1">
    <citation type="submission" date="2013-11" db="EMBL/GenBank/DDBJ databases">
        <title>Opisthorchis viverrini - life in the bile duct.</title>
        <authorList>
            <person name="Young N.D."/>
            <person name="Nagarajan N."/>
            <person name="Lin S.J."/>
            <person name="Korhonen P.K."/>
            <person name="Jex A.R."/>
            <person name="Hall R.S."/>
            <person name="Safavi-Hemami H."/>
            <person name="Kaewkong W."/>
            <person name="Bertrand D."/>
            <person name="Gao S."/>
            <person name="Seet Q."/>
            <person name="Wongkham S."/>
            <person name="Teh B.T."/>
            <person name="Wongkham C."/>
            <person name="Intapan P.M."/>
            <person name="Maleewong W."/>
            <person name="Yang X."/>
            <person name="Hu M."/>
            <person name="Wang Z."/>
            <person name="Hofmann A."/>
            <person name="Sternberg P.W."/>
            <person name="Tan P."/>
            <person name="Wang J."/>
            <person name="Gasser R.B."/>
        </authorList>
    </citation>
    <scope>NUCLEOTIDE SEQUENCE [LARGE SCALE GENOMIC DNA]</scope>
</reference>
<name>A0A075AFK0_OPIVI</name>
<dbReference type="OrthoDB" id="5986101at2759"/>
<evidence type="ECO:0000313" key="2">
    <source>
        <dbReference type="EMBL" id="KER27834.1"/>
    </source>
</evidence>
<dbReference type="Proteomes" id="UP000054324">
    <property type="component" value="Unassembled WGS sequence"/>
</dbReference>
<sequence length="143" mass="17017">MELKLARLRIREFEIQLELQKHSEVKAKKSNQDECDSHTQFQSDPADSESIAFVLERQLELQKHELQRFNGNPKDYWAFMKAFSSTIEDRTRDDEARLGHLIQYFDDEAKRRIEHCTVLRPRKGYGLAKEVLRKRFGQNYMVA</sequence>
<dbReference type="PANTHER" id="PTHR47331">
    <property type="entry name" value="PHD-TYPE DOMAIN-CONTAINING PROTEIN"/>
    <property type="match status" value="1"/>
</dbReference>
<dbReference type="KEGG" id="ovi:T265_05193"/>
<evidence type="ECO:0000256" key="1">
    <source>
        <dbReference type="SAM" id="MobiDB-lite"/>
    </source>
</evidence>